<sequence>MHDPVRIPLPLPHIGSVNAWLLPGDPLTLIDTGPCDDAALTALEAGLRRAGVRLEDLELVLVTHHHLDHSGLAATIAARSGARIAAYERAAAYGAHAEERGEADRRFSLALMRHHGVPETVLADTEAFWEFLRLQSDPYTAEVVLADAEHIRAGGRDLRVVARPGHSTTDALFVDDRERVAFVGDHLLAKISSNTEIYPALEPTGSRPRARVEYLESLRQTAAMPLRRLHTGHGDDITDHVALVAQRLADHERRCERIVAVLGAGETTAYGIAADLWPEKTILEQPLLVVWEVLGHLDLLLDAGRVHEQVTEDGSTYGVASFALAGTH</sequence>
<dbReference type="Gene3D" id="3.60.15.10">
    <property type="entry name" value="Ribonuclease Z/Hydroxyacylglutathione hydrolase-like"/>
    <property type="match status" value="1"/>
</dbReference>
<dbReference type="InterPro" id="IPR050662">
    <property type="entry name" value="Sec-metab_biosynth-thioest"/>
</dbReference>
<accession>A0A9X3MS60</accession>
<dbReference type="SMART" id="SM00849">
    <property type="entry name" value="Lactamase_B"/>
    <property type="match status" value="1"/>
</dbReference>
<reference evidence="2" key="1">
    <citation type="submission" date="2022-10" db="EMBL/GenBank/DDBJ databases">
        <title>The WGS of Solirubrobacter ginsenosidimutans DSM 21036.</title>
        <authorList>
            <person name="Jiang Z."/>
        </authorList>
    </citation>
    <scope>NUCLEOTIDE SEQUENCE</scope>
    <source>
        <strain evidence="2">DSM 21036</strain>
    </source>
</reference>
<comment type="caution">
    <text evidence="2">The sequence shown here is derived from an EMBL/GenBank/DDBJ whole genome shotgun (WGS) entry which is preliminary data.</text>
</comment>
<keyword evidence="3" id="KW-1185">Reference proteome</keyword>
<dbReference type="PANTHER" id="PTHR23131">
    <property type="entry name" value="ENDORIBONUCLEASE LACTB2"/>
    <property type="match status" value="1"/>
</dbReference>
<dbReference type="AlphaFoldDB" id="A0A9X3MS60"/>
<name>A0A9X3MS60_9ACTN</name>
<dbReference type="EMBL" id="JAPDOD010000001">
    <property type="protein sequence ID" value="MDA0158663.1"/>
    <property type="molecule type" value="Genomic_DNA"/>
</dbReference>
<organism evidence="2 3">
    <name type="scientific">Solirubrobacter ginsenosidimutans</name>
    <dbReference type="NCBI Taxonomy" id="490573"/>
    <lineage>
        <taxon>Bacteria</taxon>
        <taxon>Bacillati</taxon>
        <taxon>Actinomycetota</taxon>
        <taxon>Thermoleophilia</taxon>
        <taxon>Solirubrobacterales</taxon>
        <taxon>Solirubrobacteraceae</taxon>
        <taxon>Solirubrobacter</taxon>
    </lineage>
</organism>
<dbReference type="Proteomes" id="UP001149140">
    <property type="component" value="Unassembled WGS sequence"/>
</dbReference>
<dbReference type="PANTHER" id="PTHR23131:SF4">
    <property type="entry name" value="METALLO-BETA-LACTAMASE SUPERFAMILY POTEIN"/>
    <property type="match status" value="1"/>
</dbReference>
<proteinExistence type="predicted"/>
<evidence type="ECO:0000259" key="1">
    <source>
        <dbReference type="SMART" id="SM00849"/>
    </source>
</evidence>
<evidence type="ECO:0000313" key="2">
    <source>
        <dbReference type="EMBL" id="MDA0158663.1"/>
    </source>
</evidence>
<dbReference type="RefSeq" id="WP_270037254.1">
    <property type="nucleotide sequence ID" value="NZ_JAPDOD010000001.1"/>
</dbReference>
<dbReference type="InterPro" id="IPR036866">
    <property type="entry name" value="RibonucZ/Hydroxyglut_hydro"/>
</dbReference>
<evidence type="ECO:0000313" key="3">
    <source>
        <dbReference type="Proteomes" id="UP001149140"/>
    </source>
</evidence>
<feature type="domain" description="Metallo-beta-lactamase" evidence="1">
    <location>
        <begin position="16"/>
        <end position="233"/>
    </location>
</feature>
<gene>
    <name evidence="2" type="ORF">OM076_00180</name>
</gene>
<dbReference type="InterPro" id="IPR001279">
    <property type="entry name" value="Metallo-B-lactamas"/>
</dbReference>
<dbReference type="Pfam" id="PF00753">
    <property type="entry name" value="Lactamase_B"/>
    <property type="match status" value="1"/>
</dbReference>
<protein>
    <submittedName>
        <fullName evidence="2">MBL fold metallo-hydrolase</fullName>
    </submittedName>
</protein>
<dbReference type="SUPFAM" id="SSF56281">
    <property type="entry name" value="Metallo-hydrolase/oxidoreductase"/>
    <property type="match status" value="1"/>
</dbReference>